<protein>
    <recommendedName>
        <fullName evidence="2">Fibrous sheath-interacting protein 1</fullName>
    </recommendedName>
</protein>
<evidence type="ECO:0000313" key="5">
    <source>
        <dbReference type="EMBL" id="NWZ36062.1"/>
    </source>
</evidence>
<keyword evidence="3" id="KW-0175">Coiled coil</keyword>
<evidence type="ECO:0000256" key="1">
    <source>
        <dbReference type="ARBA" id="ARBA00010495"/>
    </source>
</evidence>
<gene>
    <name evidence="5" type="primary">Fsip1</name>
    <name evidence="5" type="ORF">BRAATR_R00038</name>
</gene>
<keyword evidence="6" id="KW-1185">Reference proteome</keyword>
<reference evidence="5 6" key="1">
    <citation type="submission" date="2019-09" db="EMBL/GenBank/DDBJ databases">
        <title>Bird 10,000 Genomes (B10K) Project - Family phase.</title>
        <authorList>
            <person name="Zhang G."/>
        </authorList>
    </citation>
    <scope>NUCLEOTIDE SEQUENCE [LARGE SCALE GENOMIC DNA]</scope>
    <source>
        <strain evidence="5">OUT-0037</strain>
        <tissue evidence="5">Liver</tissue>
    </source>
</reference>
<feature type="non-terminal residue" evidence="5">
    <location>
        <position position="1"/>
    </location>
</feature>
<feature type="compositionally biased region" description="Basic and acidic residues" evidence="4">
    <location>
        <begin position="128"/>
        <end position="137"/>
    </location>
</feature>
<dbReference type="Pfam" id="PF15554">
    <property type="entry name" value="FSIP1"/>
    <property type="match status" value="1"/>
</dbReference>
<evidence type="ECO:0000256" key="2">
    <source>
        <dbReference type="ARBA" id="ARBA00019480"/>
    </source>
</evidence>
<feature type="region of interest" description="Disordered" evidence="4">
    <location>
        <begin position="121"/>
        <end position="144"/>
    </location>
</feature>
<name>A0A7K7LZX6_9PASS</name>
<dbReference type="Proteomes" id="UP000540762">
    <property type="component" value="Unassembled WGS sequence"/>
</dbReference>
<evidence type="ECO:0000313" key="6">
    <source>
        <dbReference type="Proteomes" id="UP000540762"/>
    </source>
</evidence>
<sequence length="478" mass="54032">ADCSDLECSEDTDRNAQIQAAIKKMNKLDTILEKLCFKEKAVKKQGKEMRAMLWEKLQSIRTTGSHEEVENTNQFLALFSSCHDTADPSHAKEDELCTSVFHTHMNPEDYDCLKVQENQASDYPSELETEKSAEKTHSKNKTSQHFVKKNIELAKDSGNQFVMLEGERKRLTELLKDTEDGTELQDLEEGVSLWQAPGEGYTPEPMEFLLLNEIENKLQLLQSNEEFHARSSPSSKCPSQMYQESLVYGNRSLETVPGEKILRDNKEKRYQQNRLKEIDYQLESLERSLTEEQMSLSEEQLKTLLEECMQPQRTISNVSMPQSQESLSFPLSPPCYTSQDSTLHSTSSLSKMLVEDHIVGMLMAQEKAGLEDKSLCVNAESKIPGYYISKALAGSHLSKDSLAQTEEPVDLEGLQKMEDKSITPGYFMSRALNTKRLKKPSFLGEPLCCISMNNEPSTEADILSIPLQTKGGETLNNP</sequence>
<proteinExistence type="inferred from homology"/>
<organism evidence="5 6">
    <name type="scientific">Brachypodius melanocephalos</name>
    <name type="common">black-headed bulbul</name>
    <dbReference type="NCBI Taxonomy" id="3235156"/>
    <lineage>
        <taxon>Eukaryota</taxon>
        <taxon>Metazoa</taxon>
        <taxon>Chordata</taxon>
        <taxon>Craniata</taxon>
        <taxon>Vertebrata</taxon>
        <taxon>Euteleostomi</taxon>
        <taxon>Archelosauria</taxon>
        <taxon>Archosauria</taxon>
        <taxon>Dinosauria</taxon>
        <taxon>Saurischia</taxon>
        <taxon>Theropoda</taxon>
        <taxon>Coelurosauria</taxon>
        <taxon>Aves</taxon>
        <taxon>Neognathae</taxon>
        <taxon>Neoaves</taxon>
        <taxon>Telluraves</taxon>
        <taxon>Australaves</taxon>
        <taxon>Passeriformes</taxon>
        <taxon>Sylvioidea</taxon>
        <taxon>Pycnonotidae</taxon>
        <taxon>Brachypodius</taxon>
    </lineage>
</organism>
<dbReference type="InterPro" id="IPR026246">
    <property type="entry name" value="Fsip1"/>
</dbReference>
<dbReference type="AlphaFoldDB" id="A0A7K7LZX6"/>
<dbReference type="PANTHER" id="PTHR22012">
    <property type="entry name" value="FIBROUS SHEATH INTERACTING PROTEIN 1"/>
    <property type="match status" value="1"/>
</dbReference>
<feature type="non-terminal residue" evidence="5">
    <location>
        <position position="478"/>
    </location>
</feature>
<accession>A0A7K7LZX6</accession>
<dbReference type="PRINTS" id="PR02075">
    <property type="entry name" value="FIBSHEATHIP1"/>
</dbReference>
<comment type="caution">
    <text evidence="5">The sequence shown here is derived from an EMBL/GenBank/DDBJ whole genome shotgun (WGS) entry which is preliminary data.</text>
</comment>
<dbReference type="PANTHER" id="PTHR22012:SF2">
    <property type="entry name" value="FIBROUS SHEATH-INTERACTING PROTEIN 1"/>
    <property type="match status" value="1"/>
</dbReference>
<evidence type="ECO:0000256" key="3">
    <source>
        <dbReference type="ARBA" id="ARBA00023054"/>
    </source>
</evidence>
<dbReference type="EMBL" id="VZSR01000520">
    <property type="protein sequence ID" value="NWZ36062.1"/>
    <property type="molecule type" value="Genomic_DNA"/>
</dbReference>
<comment type="similarity">
    <text evidence="1">Belongs to the FSIP1 family.</text>
</comment>
<evidence type="ECO:0000256" key="4">
    <source>
        <dbReference type="SAM" id="MobiDB-lite"/>
    </source>
</evidence>